<gene>
    <name evidence="2" type="primary">E1AP33</name>
</gene>
<dbReference type="EMBL" id="LR728798">
    <property type="protein sequence ID" value="VWP00773.1"/>
    <property type="molecule type" value="Genomic_DNA"/>
</dbReference>
<accession>A0A5K1K3X5</accession>
<proteinExistence type="predicted"/>
<organism evidence="2">
    <name type="scientific">Ganoderma boninense</name>
    <dbReference type="NCBI Taxonomy" id="34458"/>
    <lineage>
        <taxon>Eukaryota</taxon>
        <taxon>Fungi</taxon>
        <taxon>Dikarya</taxon>
        <taxon>Basidiomycota</taxon>
        <taxon>Agaricomycotina</taxon>
        <taxon>Agaricomycetes</taxon>
        <taxon>Polyporales</taxon>
        <taxon>Polyporaceae</taxon>
        <taxon>Ganoderma</taxon>
    </lineage>
</organism>
<dbReference type="AlphaFoldDB" id="A0A5K1K3X5"/>
<name>A0A5K1K3X5_9APHY</name>
<evidence type="ECO:0000313" key="2">
    <source>
        <dbReference type="EMBL" id="VWP00773.1"/>
    </source>
</evidence>
<dbReference type="Pfam" id="PF20151">
    <property type="entry name" value="DUF6533"/>
    <property type="match status" value="1"/>
</dbReference>
<feature type="domain" description="DUF6533" evidence="1">
    <location>
        <begin position="19"/>
        <end position="64"/>
    </location>
</feature>
<reference evidence="2" key="1">
    <citation type="submission" date="2019-10" db="EMBL/GenBank/DDBJ databases">
        <authorList>
            <person name="Nor Muhammad N."/>
        </authorList>
    </citation>
    <scope>NUCLEOTIDE SEQUENCE</scope>
</reference>
<sequence>MPDILPTATSLYLDQVNRYISFASMTYSMLEIVSTLPDEVELIWPAKRGVMKTIFLINKYSPLIDFTLLAWVDLVAREPDVRVHVDLRNRDC</sequence>
<protein>
    <submittedName>
        <fullName evidence="2">Magnesium transport protein CorA</fullName>
    </submittedName>
</protein>
<evidence type="ECO:0000259" key="1">
    <source>
        <dbReference type="Pfam" id="PF20151"/>
    </source>
</evidence>
<dbReference type="InterPro" id="IPR045340">
    <property type="entry name" value="DUF6533"/>
</dbReference>